<reference evidence="1" key="1">
    <citation type="submission" date="2012-09" db="EMBL/GenBank/DDBJ databases">
        <title>Metagenomic Characterization of a Microbial Community in Wastewater Detects High Levels of Antibiotic Resistance.</title>
        <authorList>
            <person name="Abrams M."/>
            <person name="Caldwell A."/>
            <person name="Vandaei E."/>
            <person name="Lee W."/>
            <person name="Perrott J."/>
            <person name="Khan S.Y."/>
            <person name="Ta J."/>
            <person name="Romero D."/>
            <person name="Nguyen V."/>
            <person name="Pourmand N."/>
            <person name="Ouverney C.C."/>
        </authorList>
    </citation>
    <scope>NUCLEOTIDE SEQUENCE</scope>
</reference>
<dbReference type="AlphaFoldDB" id="L7VW01"/>
<organism evidence="1">
    <name type="scientific">uncultured bacterium A1Q1_fos_75</name>
    <dbReference type="NCBI Taxonomy" id="1256589"/>
    <lineage>
        <taxon>Bacteria</taxon>
        <taxon>environmental samples</taxon>
    </lineage>
</organism>
<accession>L7VW01</accession>
<proteinExistence type="predicted"/>
<protein>
    <submittedName>
        <fullName evidence="1">Uncharacterized protein</fullName>
    </submittedName>
</protein>
<name>L7VW01_9BACT</name>
<evidence type="ECO:0000313" key="1">
    <source>
        <dbReference type="EMBL" id="AGC71223.1"/>
    </source>
</evidence>
<sequence>MCTRWLGELQLDEALGRRRHQKLVRIWHGGLVCGVEAGRRILGVTSYGCAEHFWAKEFCSTA</sequence>
<dbReference type="EMBL" id="JX649866">
    <property type="protein sequence ID" value="AGC71223.1"/>
    <property type="molecule type" value="Genomic_DNA"/>
</dbReference>